<organism evidence="4 5">
    <name type="scientific">Stachybotrys chlorohalonatus (strain IBT 40285)</name>
    <dbReference type="NCBI Taxonomy" id="1283841"/>
    <lineage>
        <taxon>Eukaryota</taxon>
        <taxon>Fungi</taxon>
        <taxon>Dikarya</taxon>
        <taxon>Ascomycota</taxon>
        <taxon>Pezizomycotina</taxon>
        <taxon>Sordariomycetes</taxon>
        <taxon>Hypocreomycetidae</taxon>
        <taxon>Hypocreales</taxon>
        <taxon>Stachybotryaceae</taxon>
        <taxon>Stachybotrys</taxon>
    </lineage>
</organism>
<name>A0A084QX37_STAC4</name>
<keyword evidence="3" id="KW-1133">Transmembrane helix</keyword>
<dbReference type="AlphaFoldDB" id="A0A084QX37"/>
<gene>
    <name evidence="4" type="ORF">S40285_09497</name>
</gene>
<dbReference type="OMA" id="VNKHWIL"/>
<evidence type="ECO:0000256" key="2">
    <source>
        <dbReference type="SAM" id="MobiDB-lite"/>
    </source>
</evidence>
<dbReference type="HOGENOM" id="CLU_353747_0_0_1"/>
<feature type="region of interest" description="Disordered" evidence="2">
    <location>
        <begin position="684"/>
        <end position="703"/>
    </location>
</feature>
<feature type="region of interest" description="Disordered" evidence="2">
    <location>
        <begin position="232"/>
        <end position="258"/>
    </location>
</feature>
<protein>
    <submittedName>
        <fullName evidence="4">Uncharacterized protein</fullName>
    </submittedName>
</protein>
<proteinExistence type="predicted"/>
<accession>A0A084QX37</accession>
<evidence type="ECO:0000313" key="4">
    <source>
        <dbReference type="EMBL" id="KFA68522.1"/>
    </source>
</evidence>
<feature type="region of interest" description="Disordered" evidence="2">
    <location>
        <begin position="648"/>
        <end position="667"/>
    </location>
</feature>
<feature type="transmembrane region" description="Helical" evidence="3">
    <location>
        <begin position="21"/>
        <end position="44"/>
    </location>
</feature>
<evidence type="ECO:0000313" key="5">
    <source>
        <dbReference type="Proteomes" id="UP000028524"/>
    </source>
</evidence>
<dbReference type="OrthoDB" id="2963168at2759"/>
<dbReference type="Proteomes" id="UP000028524">
    <property type="component" value="Unassembled WGS sequence"/>
</dbReference>
<keyword evidence="3" id="KW-0472">Membrane</keyword>
<evidence type="ECO:0000256" key="3">
    <source>
        <dbReference type="SAM" id="Phobius"/>
    </source>
</evidence>
<dbReference type="EMBL" id="KL659831">
    <property type="protein sequence ID" value="KFA68522.1"/>
    <property type="molecule type" value="Genomic_DNA"/>
</dbReference>
<keyword evidence="1" id="KW-0175">Coiled coil</keyword>
<sequence>MPNSDSSDNGTPDPIELTSNIGTWVAAGLAIIALVGIVGPLLALHAAASDKNRAMNGVQDEHQKYVSRGFRLTRGLRVFRRIRVPNLSPGYIANEPDTAPLVPSLRAALGRWVLKPRDYLPWNSGWAKFSELIEAYEVRDGTDNRLVELCVPKTGGTLEIVNSRTALVVNKHWILLLGLLGRYGERVDKGILQMTGIRRDFEGERASIRRFSLQRKDSGQFDPEPEWVRKKAKHRHSSSWGARSSDISRTSNTSHDSRIRSRETVMAIRRSAYGTITLEETPQPTIYGITGTMQELGRHKGSWSYLTSISFVPHTAREIFRSGIKDRPETSSLQTLFWLAHGFLPCGRTPEGRQRVISLESPGPQFEGLGHLADLTGDWPTYSLQECDDIPISIGTAMQCLGIPEPKVLQFLPVHAATNEKRILEAINSRTRNDDAETVLRHHSVTKREDESSFSSRFKGLRTWGGWVYYSKPSRDHFCAFPKDDLERSLRLILTLDWDDWGYIVWKDQFWISILKHTVDILRKGLSDSALMKSSGLTPHARVFRWQHDQTFYPQKLADHLALDKHFTVYFEKHEILPLRLALGTLYVLDNSLREMTERACSRLCKFDERDNEVEVKNLKERVSELNKRLEEVQKTYWDAKELHEADTQHQPLVSSQVEDSDGKPQERMTYTSLEKNYLDPETLDKFGIDYEPDEASPPPILT</sequence>
<keyword evidence="5" id="KW-1185">Reference proteome</keyword>
<feature type="compositionally biased region" description="Polar residues" evidence="2">
    <location>
        <begin position="238"/>
        <end position="254"/>
    </location>
</feature>
<feature type="compositionally biased region" description="Polar residues" evidence="2">
    <location>
        <begin position="649"/>
        <end position="658"/>
    </location>
</feature>
<keyword evidence="3" id="KW-0812">Transmembrane</keyword>
<reference evidence="4 5" key="1">
    <citation type="journal article" date="2014" name="BMC Genomics">
        <title>Comparative genome sequencing reveals chemotype-specific gene clusters in the toxigenic black mold Stachybotrys.</title>
        <authorList>
            <person name="Semeiks J."/>
            <person name="Borek D."/>
            <person name="Otwinowski Z."/>
            <person name="Grishin N.V."/>
        </authorList>
    </citation>
    <scope>NUCLEOTIDE SEQUENCE [LARGE SCALE GENOMIC DNA]</scope>
    <source>
        <strain evidence="4 5">IBT 40285</strain>
    </source>
</reference>
<feature type="coiled-coil region" evidence="1">
    <location>
        <begin position="609"/>
        <end position="643"/>
    </location>
</feature>
<dbReference type="InParanoid" id="A0A084QX37"/>
<evidence type="ECO:0000256" key="1">
    <source>
        <dbReference type="SAM" id="Coils"/>
    </source>
</evidence>